<proteinExistence type="predicted"/>
<dbReference type="PANTHER" id="PTHR40465">
    <property type="entry name" value="CHROMOSOME 1, WHOLE GENOME SHOTGUN SEQUENCE"/>
    <property type="match status" value="1"/>
</dbReference>
<keyword evidence="2" id="KW-0812">Transmembrane</keyword>
<gene>
    <name evidence="4" type="ORF">BDN70DRAFT_873897</name>
</gene>
<feature type="transmembrane region" description="Helical" evidence="2">
    <location>
        <begin position="201"/>
        <end position="221"/>
    </location>
</feature>
<feature type="transmembrane region" description="Helical" evidence="2">
    <location>
        <begin position="120"/>
        <end position="141"/>
    </location>
</feature>
<accession>A0A9P5Z9G8</accession>
<organism evidence="4 5">
    <name type="scientific">Pholiota conissans</name>
    <dbReference type="NCBI Taxonomy" id="109636"/>
    <lineage>
        <taxon>Eukaryota</taxon>
        <taxon>Fungi</taxon>
        <taxon>Dikarya</taxon>
        <taxon>Basidiomycota</taxon>
        <taxon>Agaricomycotina</taxon>
        <taxon>Agaricomycetes</taxon>
        <taxon>Agaricomycetidae</taxon>
        <taxon>Agaricales</taxon>
        <taxon>Agaricineae</taxon>
        <taxon>Strophariaceae</taxon>
        <taxon>Pholiota</taxon>
    </lineage>
</organism>
<dbReference type="InterPro" id="IPR045339">
    <property type="entry name" value="DUF6534"/>
</dbReference>
<sequence>MPAPINFATIAHGPILIGFTFNAILLGVMITQVYLYYTSFKKDKKWLKIYVAVLFVLDIYNTAAGAAYLYTALITHFNDPAYLDNVTWLFDMDPAITGVIVTMVQSFFAWRIWVLTKSYIFPILILATAITGAVTAIATPIKVSQDPHFTHLLAAKVPISIWLSSEVLGDILITVILVVYLSKHKTGFERSDLLVDRIIRLTVQTGLITSIVALLNLIVYLADTTGLHLLFNFMLCKLYSNSLMSTLNSRGVWMSGPSGMSQGKDSEDHSQSAMHNTYRAQIVQPPPVRPSEIISFNGKKHTEVFVNVESHELQDNSHLRSQLPLGKGAFDDKGSF</sequence>
<evidence type="ECO:0000313" key="5">
    <source>
        <dbReference type="Proteomes" id="UP000807469"/>
    </source>
</evidence>
<keyword evidence="5" id="KW-1185">Reference proteome</keyword>
<dbReference type="EMBL" id="MU155154">
    <property type="protein sequence ID" value="KAF9483392.1"/>
    <property type="molecule type" value="Genomic_DNA"/>
</dbReference>
<reference evidence="4" key="1">
    <citation type="submission" date="2020-11" db="EMBL/GenBank/DDBJ databases">
        <authorList>
            <consortium name="DOE Joint Genome Institute"/>
            <person name="Ahrendt S."/>
            <person name="Riley R."/>
            <person name="Andreopoulos W."/>
            <person name="Labutti K."/>
            <person name="Pangilinan J."/>
            <person name="Ruiz-Duenas F.J."/>
            <person name="Barrasa J.M."/>
            <person name="Sanchez-Garcia M."/>
            <person name="Camarero S."/>
            <person name="Miyauchi S."/>
            <person name="Serrano A."/>
            <person name="Linde D."/>
            <person name="Babiker R."/>
            <person name="Drula E."/>
            <person name="Ayuso-Fernandez I."/>
            <person name="Pacheco R."/>
            <person name="Padilla G."/>
            <person name="Ferreira P."/>
            <person name="Barriuso J."/>
            <person name="Kellner H."/>
            <person name="Castanera R."/>
            <person name="Alfaro M."/>
            <person name="Ramirez L."/>
            <person name="Pisabarro A.G."/>
            <person name="Kuo A."/>
            <person name="Tritt A."/>
            <person name="Lipzen A."/>
            <person name="He G."/>
            <person name="Yan M."/>
            <person name="Ng V."/>
            <person name="Cullen D."/>
            <person name="Martin F."/>
            <person name="Rosso M.-N."/>
            <person name="Henrissat B."/>
            <person name="Hibbett D."/>
            <person name="Martinez A.T."/>
            <person name="Grigoriev I.V."/>
        </authorList>
    </citation>
    <scope>NUCLEOTIDE SEQUENCE</scope>
    <source>
        <strain evidence="4">CIRM-BRFM 674</strain>
    </source>
</reference>
<feature type="transmembrane region" description="Helical" evidence="2">
    <location>
        <begin position="15"/>
        <end position="37"/>
    </location>
</feature>
<dbReference type="Proteomes" id="UP000807469">
    <property type="component" value="Unassembled WGS sequence"/>
</dbReference>
<evidence type="ECO:0000256" key="1">
    <source>
        <dbReference type="SAM" id="MobiDB-lite"/>
    </source>
</evidence>
<feature type="transmembrane region" description="Helical" evidence="2">
    <location>
        <begin position="49"/>
        <end position="74"/>
    </location>
</feature>
<dbReference type="AlphaFoldDB" id="A0A9P5Z9G8"/>
<evidence type="ECO:0000313" key="4">
    <source>
        <dbReference type="EMBL" id="KAF9483392.1"/>
    </source>
</evidence>
<keyword evidence="2" id="KW-1133">Transmembrane helix</keyword>
<feature type="domain" description="DUF6534" evidence="3">
    <location>
        <begin position="167"/>
        <end position="250"/>
    </location>
</feature>
<feature type="region of interest" description="Disordered" evidence="1">
    <location>
        <begin position="316"/>
        <end position="336"/>
    </location>
</feature>
<keyword evidence="2" id="KW-0472">Membrane</keyword>
<comment type="caution">
    <text evidence="4">The sequence shown here is derived from an EMBL/GenBank/DDBJ whole genome shotgun (WGS) entry which is preliminary data.</text>
</comment>
<protein>
    <recommendedName>
        <fullName evidence="3">DUF6534 domain-containing protein</fullName>
    </recommendedName>
</protein>
<evidence type="ECO:0000256" key="2">
    <source>
        <dbReference type="SAM" id="Phobius"/>
    </source>
</evidence>
<name>A0A9P5Z9G8_9AGAR</name>
<feature type="transmembrane region" description="Helical" evidence="2">
    <location>
        <begin position="161"/>
        <end position="181"/>
    </location>
</feature>
<feature type="transmembrane region" description="Helical" evidence="2">
    <location>
        <begin position="94"/>
        <end position="113"/>
    </location>
</feature>
<dbReference type="Pfam" id="PF20152">
    <property type="entry name" value="DUF6534"/>
    <property type="match status" value="1"/>
</dbReference>
<evidence type="ECO:0000259" key="3">
    <source>
        <dbReference type="Pfam" id="PF20152"/>
    </source>
</evidence>
<dbReference type="PANTHER" id="PTHR40465:SF1">
    <property type="entry name" value="DUF6534 DOMAIN-CONTAINING PROTEIN"/>
    <property type="match status" value="1"/>
</dbReference>
<dbReference type="OrthoDB" id="3183258at2759"/>